<accession>A0A7S4Q592</accession>
<keyword evidence="2" id="KW-0812">Transmembrane</keyword>
<organism evidence="3">
    <name type="scientific">Alexandrium monilatum</name>
    <dbReference type="NCBI Taxonomy" id="311494"/>
    <lineage>
        <taxon>Eukaryota</taxon>
        <taxon>Sar</taxon>
        <taxon>Alveolata</taxon>
        <taxon>Dinophyceae</taxon>
        <taxon>Gonyaulacales</taxon>
        <taxon>Pyrocystaceae</taxon>
        <taxon>Alexandrium</taxon>
    </lineage>
</organism>
<feature type="region of interest" description="Disordered" evidence="1">
    <location>
        <begin position="37"/>
        <end position="74"/>
    </location>
</feature>
<evidence type="ECO:0000256" key="1">
    <source>
        <dbReference type="SAM" id="MobiDB-lite"/>
    </source>
</evidence>
<feature type="compositionally biased region" description="Gly residues" evidence="1">
    <location>
        <begin position="51"/>
        <end position="74"/>
    </location>
</feature>
<feature type="transmembrane region" description="Helical" evidence="2">
    <location>
        <begin position="12"/>
        <end position="32"/>
    </location>
</feature>
<sequence>MRRDGLPQALVHPAPVVATLVACSLLGAVGGLRATGARERRAGQQQPPGEDAGGVRGSHAPGTGGSVLAGSLHGGSGAGPLHDANGTVQRFSSCTQACDKCFDDHYQGCLAFCHVGCEDYCAKKLPRPRCERSQEWVAQVGHVFQALDAKAVMCQFTGPSGCPDPPLLVMPTPIPFEPYNAAKVEGDKNTQLHGASSDTATGT</sequence>
<keyword evidence="2" id="KW-0472">Membrane</keyword>
<dbReference type="AlphaFoldDB" id="A0A7S4Q592"/>
<reference evidence="3" key="1">
    <citation type="submission" date="2021-01" db="EMBL/GenBank/DDBJ databases">
        <authorList>
            <person name="Corre E."/>
            <person name="Pelletier E."/>
            <person name="Niang G."/>
            <person name="Scheremetjew M."/>
            <person name="Finn R."/>
            <person name="Kale V."/>
            <person name="Holt S."/>
            <person name="Cochrane G."/>
            <person name="Meng A."/>
            <person name="Brown T."/>
            <person name="Cohen L."/>
        </authorList>
    </citation>
    <scope>NUCLEOTIDE SEQUENCE</scope>
    <source>
        <strain evidence="3">CCMP3105</strain>
    </source>
</reference>
<evidence type="ECO:0000313" key="3">
    <source>
        <dbReference type="EMBL" id="CAE4572829.1"/>
    </source>
</evidence>
<gene>
    <name evidence="3" type="ORF">AMON00008_LOCUS12448</name>
</gene>
<keyword evidence="2" id="KW-1133">Transmembrane helix</keyword>
<protein>
    <submittedName>
        <fullName evidence="3">Uncharacterized protein</fullName>
    </submittedName>
</protein>
<dbReference type="PROSITE" id="PS51257">
    <property type="entry name" value="PROKAR_LIPOPROTEIN"/>
    <property type="match status" value="1"/>
</dbReference>
<name>A0A7S4Q592_9DINO</name>
<proteinExistence type="predicted"/>
<evidence type="ECO:0000256" key="2">
    <source>
        <dbReference type="SAM" id="Phobius"/>
    </source>
</evidence>
<dbReference type="EMBL" id="HBNR01018767">
    <property type="protein sequence ID" value="CAE4572829.1"/>
    <property type="molecule type" value="Transcribed_RNA"/>
</dbReference>